<feature type="transmembrane region" description="Helical" evidence="2">
    <location>
        <begin position="6"/>
        <end position="28"/>
    </location>
</feature>
<accession>A0A1B0AKL8</accession>
<evidence type="ECO:0000256" key="2">
    <source>
        <dbReference type="SAM" id="Phobius"/>
    </source>
</evidence>
<dbReference type="EMBL" id="JXJN01026161">
    <property type="status" value="NOT_ANNOTATED_CDS"/>
    <property type="molecule type" value="Genomic_DNA"/>
</dbReference>
<evidence type="ECO:0000259" key="3">
    <source>
        <dbReference type="PROSITE" id="PS51304"/>
    </source>
</evidence>
<keyword evidence="2" id="KW-0472">Membrane</keyword>
<keyword evidence="2" id="KW-1133">Transmembrane helix</keyword>
<dbReference type="EnsemblMetazoa" id="GPPI000184-RA">
    <property type="protein sequence ID" value="GPPI000184-PA"/>
    <property type="gene ID" value="GPPI000184"/>
</dbReference>
<dbReference type="GO" id="GO:0030246">
    <property type="term" value="F:carbohydrate binding"/>
    <property type="evidence" value="ECO:0007669"/>
    <property type="project" value="UniProtKB-KW"/>
</dbReference>
<feature type="domain" description="Galectin" evidence="3">
    <location>
        <begin position="92"/>
        <end position="141"/>
    </location>
</feature>
<name>A0A1B0AKL8_9MUSC</name>
<keyword evidence="2" id="KW-0812">Transmembrane</keyword>
<dbReference type="Proteomes" id="UP000092460">
    <property type="component" value="Unassembled WGS sequence"/>
</dbReference>
<evidence type="ECO:0000313" key="4">
    <source>
        <dbReference type="EnsemblMetazoa" id="GPPI000184-PA"/>
    </source>
</evidence>
<keyword evidence="1" id="KW-0430">Lectin</keyword>
<proteinExistence type="predicted"/>
<sequence>MNKRYPTLLIITAIIQPSIVNHLNFVFVMRREKKDCWINRLHIFTYRYHVPSELLKALEIKGQIQVIKEIDHRTVFPNPWPAIHSCDYFKVFNNDVPILFCPGYVIVITARCFGNKKGQFIIKFMDSDTKRAELHFIVTFD</sequence>
<reference evidence="4" key="2">
    <citation type="submission" date="2020-05" db="UniProtKB">
        <authorList>
            <consortium name="EnsemblMetazoa"/>
        </authorList>
    </citation>
    <scope>IDENTIFICATION</scope>
    <source>
        <strain evidence="4">IAEA</strain>
    </source>
</reference>
<keyword evidence="5" id="KW-1185">Reference proteome</keyword>
<dbReference type="VEuPathDB" id="VectorBase:GPPI000184"/>
<evidence type="ECO:0000313" key="5">
    <source>
        <dbReference type="Proteomes" id="UP000092460"/>
    </source>
</evidence>
<dbReference type="AlphaFoldDB" id="A0A1B0AKL8"/>
<dbReference type="InterPro" id="IPR001079">
    <property type="entry name" value="Galectin_CRD"/>
</dbReference>
<reference evidence="5" key="1">
    <citation type="submission" date="2015-01" db="EMBL/GenBank/DDBJ databases">
        <authorList>
            <person name="Aksoy S."/>
            <person name="Warren W."/>
            <person name="Wilson R.K."/>
        </authorList>
    </citation>
    <scope>NUCLEOTIDE SEQUENCE [LARGE SCALE GENOMIC DNA]</scope>
    <source>
        <strain evidence="5">IAEA</strain>
    </source>
</reference>
<organism evidence="4 5">
    <name type="scientific">Glossina palpalis gambiensis</name>
    <dbReference type="NCBI Taxonomy" id="67801"/>
    <lineage>
        <taxon>Eukaryota</taxon>
        <taxon>Metazoa</taxon>
        <taxon>Ecdysozoa</taxon>
        <taxon>Arthropoda</taxon>
        <taxon>Hexapoda</taxon>
        <taxon>Insecta</taxon>
        <taxon>Pterygota</taxon>
        <taxon>Neoptera</taxon>
        <taxon>Endopterygota</taxon>
        <taxon>Diptera</taxon>
        <taxon>Brachycera</taxon>
        <taxon>Muscomorpha</taxon>
        <taxon>Hippoboscoidea</taxon>
        <taxon>Glossinidae</taxon>
        <taxon>Glossina</taxon>
    </lineage>
</organism>
<protein>
    <recommendedName>
        <fullName evidence="3">Galectin domain-containing protein</fullName>
    </recommendedName>
</protein>
<dbReference type="PROSITE" id="PS51304">
    <property type="entry name" value="GALECTIN"/>
    <property type="match status" value="1"/>
</dbReference>
<evidence type="ECO:0000256" key="1">
    <source>
        <dbReference type="ARBA" id="ARBA00022734"/>
    </source>
</evidence>